<evidence type="ECO:0000313" key="2">
    <source>
        <dbReference type="EMBL" id="CAB4701020.1"/>
    </source>
</evidence>
<keyword evidence="1" id="KW-1133">Transmembrane helix</keyword>
<name>A0A6J6PN78_9ZZZZ</name>
<keyword evidence="1" id="KW-0812">Transmembrane</keyword>
<dbReference type="AlphaFoldDB" id="A0A6J6PN78"/>
<evidence type="ECO:0000256" key="1">
    <source>
        <dbReference type="SAM" id="Phobius"/>
    </source>
</evidence>
<protein>
    <submittedName>
        <fullName evidence="2">Unannotated protein</fullName>
    </submittedName>
</protein>
<feature type="transmembrane region" description="Helical" evidence="1">
    <location>
        <begin position="6"/>
        <end position="23"/>
    </location>
</feature>
<keyword evidence="1" id="KW-0472">Membrane</keyword>
<dbReference type="EMBL" id="CAEZXM010000241">
    <property type="protein sequence ID" value="CAB4701020.1"/>
    <property type="molecule type" value="Genomic_DNA"/>
</dbReference>
<proteinExistence type="predicted"/>
<organism evidence="2">
    <name type="scientific">freshwater metagenome</name>
    <dbReference type="NCBI Taxonomy" id="449393"/>
    <lineage>
        <taxon>unclassified sequences</taxon>
        <taxon>metagenomes</taxon>
        <taxon>ecological metagenomes</taxon>
    </lineage>
</organism>
<accession>A0A6J6PN78</accession>
<reference evidence="2" key="1">
    <citation type="submission" date="2020-05" db="EMBL/GenBank/DDBJ databases">
        <authorList>
            <person name="Chiriac C."/>
            <person name="Salcher M."/>
            <person name="Ghai R."/>
            <person name="Kavagutti S V."/>
        </authorList>
    </citation>
    <scope>NUCLEOTIDE SEQUENCE</scope>
</reference>
<sequence>MQTHNLWIAPLIGVAFAAVGLVLSRNTVRTWDDTQLSYRLKRRKRLG</sequence>
<gene>
    <name evidence="2" type="ORF">UFOPK2366_01260</name>
</gene>